<sequence length="80" mass="9172">MESISAPKSHSSGRRTPCYYLLPRARHSCCHAVSTRRHPCYPSRPPATPQRRPCTPRPGGCSKMRTARLLRLQCHCDRRE</sequence>
<evidence type="ECO:0000313" key="2">
    <source>
        <dbReference type="Proteomes" id="UP000799436"/>
    </source>
</evidence>
<name>A0A6G1L9K0_9PEZI</name>
<dbReference type="AlphaFoldDB" id="A0A6G1L9K0"/>
<organism evidence="1 2">
    <name type="scientific">Teratosphaeria nubilosa</name>
    <dbReference type="NCBI Taxonomy" id="161662"/>
    <lineage>
        <taxon>Eukaryota</taxon>
        <taxon>Fungi</taxon>
        <taxon>Dikarya</taxon>
        <taxon>Ascomycota</taxon>
        <taxon>Pezizomycotina</taxon>
        <taxon>Dothideomycetes</taxon>
        <taxon>Dothideomycetidae</taxon>
        <taxon>Mycosphaerellales</taxon>
        <taxon>Teratosphaeriaceae</taxon>
        <taxon>Teratosphaeria</taxon>
    </lineage>
</organism>
<reference evidence="1" key="1">
    <citation type="journal article" date="2020" name="Stud. Mycol.">
        <title>101 Dothideomycetes genomes: a test case for predicting lifestyles and emergence of pathogens.</title>
        <authorList>
            <person name="Haridas S."/>
            <person name="Albert R."/>
            <person name="Binder M."/>
            <person name="Bloem J."/>
            <person name="Labutti K."/>
            <person name="Salamov A."/>
            <person name="Andreopoulos B."/>
            <person name="Baker S."/>
            <person name="Barry K."/>
            <person name="Bills G."/>
            <person name="Bluhm B."/>
            <person name="Cannon C."/>
            <person name="Castanera R."/>
            <person name="Culley D."/>
            <person name="Daum C."/>
            <person name="Ezra D."/>
            <person name="Gonzalez J."/>
            <person name="Henrissat B."/>
            <person name="Kuo A."/>
            <person name="Liang C."/>
            <person name="Lipzen A."/>
            <person name="Lutzoni F."/>
            <person name="Magnuson J."/>
            <person name="Mondo S."/>
            <person name="Nolan M."/>
            <person name="Ohm R."/>
            <person name="Pangilinan J."/>
            <person name="Park H.-J."/>
            <person name="Ramirez L."/>
            <person name="Alfaro M."/>
            <person name="Sun H."/>
            <person name="Tritt A."/>
            <person name="Yoshinaga Y."/>
            <person name="Zwiers L.-H."/>
            <person name="Turgeon B."/>
            <person name="Goodwin S."/>
            <person name="Spatafora J."/>
            <person name="Crous P."/>
            <person name="Grigoriev I."/>
        </authorList>
    </citation>
    <scope>NUCLEOTIDE SEQUENCE</scope>
    <source>
        <strain evidence="1">CBS 116005</strain>
    </source>
</reference>
<keyword evidence="2" id="KW-1185">Reference proteome</keyword>
<dbReference type="EMBL" id="ML995833">
    <property type="protein sequence ID" value="KAF2769526.1"/>
    <property type="molecule type" value="Genomic_DNA"/>
</dbReference>
<evidence type="ECO:0000313" key="1">
    <source>
        <dbReference type="EMBL" id="KAF2769526.1"/>
    </source>
</evidence>
<accession>A0A6G1L9K0</accession>
<gene>
    <name evidence="1" type="ORF">EJ03DRAFT_382657</name>
</gene>
<proteinExistence type="predicted"/>
<protein>
    <submittedName>
        <fullName evidence="1">Uncharacterized protein</fullName>
    </submittedName>
</protein>
<dbReference type="Proteomes" id="UP000799436">
    <property type="component" value="Unassembled WGS sequence"/>
</dbReference>